<evidence type="ECO:0000313" key="1">
    <source>
        <dbReference type="EMBL" id="KAA8495135.1"/>
    </source>
</evidence>
<comment type="caution">
    <text evidence="1">The sequence shown here is derived from an EMBL/GenBank/DDBJ whole genome shotgun (WGS) entry which is preliminary data.</text>
</comment>
<gene>
    <name evidence="1" type="ORF">FVE85_3376</name>
</gene>
<name>A0A5J4YV48_PORPP</name>
<reference evidence="2" key="1">
    <citation type="journal article" date="2019" name="Nat. Commun.">
        <title>Expansion of phycobilisome linker gene families in mesophilic red algae.</title>
        <authorList>
            <person name="Lee J."/>
            <person name="Kim D."/>
            <person name="Bhattacharya D."/>
            <person name="Yoon H.S."/>
        </authorList>
    </citation>
    <scope>NUCLEOTIDE SEQUENCE [LARGE SCALE GENOMIC DNA]</scope>
    <source>
        <strain evidence="2">CCMP 1328</strain>
    </source>
</reference>
<proteinExistence type="predicted"/>
<accession>A0A5J4YV48</accession>
<dbReference type="EMBL" id="VRMN01000004">
    <property type="protein sequence ID" value="KAA8495135.1"/>
    <property type="molecule type" value="Genomic_DNA"/>
</dbReference>
<keyword evidence="2" id="KW-1185">Reference proteome</keyword>
<sequence>MRNGALRCVLSGHTAEHRRACTQVQVQVQVQPGEQLAAFLARSCDVVQLPTLDAANLARCSGRSIQFKGMLKPSLLRGD</sequence>
<evidence type="ECO:0000313" key="2">
    <source>
        <dbReference type="Proteomes" id="UP000324585"/>
    </source>
</evidence>
<protein>
    <submittedName>
        <fullName evidence="1">Uncharacterized protein</fullName>
    </submittedName>
</protein>
<dbReference type="AlphaFoldDB" id="A0A5J4YV48"/>
<organism evidence="1 2">
    <name type="scientific">Porphyridium purpureum</name>
    <name type="common">Red alga</name>
    <name type="synonym">Porphyridium cruentum</name>
    <dbReference type="NCBI Taxonomy" id="35688"/>
    <lineage>
        <taxon>Eukaryota</taxon>
        <taxon>Rhodophyta</taxon>
        <taxon>Bangiophyceae</taxon>
        <taxon>Porphyridiales</taxon>
        <taxon>Porphyridiaceae</taxon>
        <taxon>Porphyridium</taxon>
    </lineage>
</organism>
<dbReference type="Proteomes" id="UP000324585">
    <property type="component" value="Unassembled WGS sequence"/>
</dbReference>